<dbReference type="OrthoDB" id="1707486at2759"/>
<dbReference type="PANTHER" id="PTHR46172:SF1">
    <property type="entry name" value="DNA POLYMERASE EPSILON SUBUNIT 3"/>
    <property type="match status" value="1"/>
</dbReference>
<dbReference type="Proteomes" id="UP000076722">
    <property type="component" value="Unassembled WGS sequence"/>
</dbReference>
<evidence type="ECO:0000256" key="5">
    <source>
        <dbReference type="SAM" id="MobiDB-lite"/>
    </source>
</evidence>
<dbReference type="GO" id="GO:0031490">
    <property type="term" value="F:chromatin DNA binding"/>
    <property type="evidence" value="ECO:0007669"/>
    <property type="project" value="TreeGrafter"/>
</dbReference>
<evidence type="ECO:0000313" key="7">
    <source>
        <dbReference type="Proteomes" id="UP000076722"/>
    </source>
</evidence>
<dbReference type="GO" id="GO:0006272">
    <property type="term" value="P:leading strand elongation"/>
    <property type="evidence" value="ECO:0007669"/>
    <property type="project" value="TreeGrafter"/>
</dbReference>
<protein>
    <recommendedName>
        <fullName evidence="3">DNA polymerase epsilon subunit D</fullName>
    </recommendedName>
    <alternativeName>
        <fullName evidence="4">DNA polymerase II subunit D</fullName>
    </alternativeName>
</protein>
<dbReference type="EMBL" id="KV419402">
    <property type="protein sequence ID" value="KZS95325.1"/>
    <property type="molecule type" value="Genomic_DNA"/>
</dbReference>
<sequence>MPRKESTSAPQPATAQAQQEAASEGIESFELPKALVTRIAKSAVSPPKIWALRDGEIDVQLPDNVKLQKDTVLSLVKGSTVFINYLAATAHDIAMSRSHKTISGADVLKALESLEFGDISKQLQLELEAFRVSQKTDKGKKAAGPTTKEAKGKGKEKDTPKITIRGQAKNQKASVKDSPFTSTPLVQDTTSKEEPDIETMEEDETNTTPADDVEEPEEEDEPNEVENEEDELEDEDVEDSQNREDDSKGVEDGMEVDPDDE</sequence>
<evidence type="ECO:0000313" key="6">
    <source>
        <dbReference type="EMBL" id="KZS95325.1"/>
    </source>
</evidence>
<dbReference type="STRING" id="1314777.A0A164WST9"/>
<organism evidence="6 7">
    <name type="scientific">Sistotremastrum niveocremeum HHB9708</name>
    <dbReference type="NCBI Taxonomy" id="1314777"/>
    <lineage>
        <taxon>Eukaryota</taxon>
        <taxon>Fungi</taxon>
        <taxon>Dikarya</taxon>
        <taxon>Basidiomycota</taxon>
        <taxon>Agaricomycotina</taxon>
        <taxon>Agaricomycetes</taxon>
        <taxon>Sistotremastrales</taxon>
        <taxon>Sistotremastraceae</taxon>
        <taxon>Sertulicium</taxon>
        <taxon>Sertulicium niveocremeum</taxon>
    </lineage>
</organism>
<dbReference type="AlphaFoldDB" id="A0A164WST9"/>
<proteinExistence type="predicted"/>
<dbReference type="GO" id="GO:0008623">
    <property type="term" value="C:CHRAC"/>
    <property type="evidence" value="ECO:0007669"/>
    <property type="project" value="TreeGrafter"/>
</dbReference>
<dbReference type="SUPFAM" id="SSF47113">
    <property type="entry name" value="Histone-fold"/>
    <property type="match status" value="1"/>
</dbReference>
<feature type="compositionally biased region" description="Basic and acidic residues" evidence="5">
    <location>
        <begin position="240"/>
        <end position="251"/>
    </location>
</feature>
<name>A0A164WST9_9AGAM</name>
<feature type="region of interest" description="Disordered" evidence="5">
    <location>
        <begin position="134"/>
        <end position="261"/>
    </location>
</feature>
<feature type="compositionally biased region" description="Basic and acidic residues" evidence="5">
    <location>
        <begin position="148"/>
        <end position="160"/>
    </location>
</feature>
<dbReference type="CDD" id="cd22928">
    <property type="entry name" value="HFD_POLE3_DPB4"/>
    <property type="match status" value="1"/>
</dbReference>
<feature type="compositionally biased region" description="Polar residues" evidence="5">
    <location>
        <begin position="168"/>
        <end position="189"/>
    </location>
</feature>
<dbReference type="GO" id="GO:0008622">
    <property type="term" value="C:epsilon DNA polymerase complex"/>
    <property type="evidence" value="ECO:0007669"/>
    <property type="project" value="TreeGrafter"/>
</dbReference>
<keyword evidence="7" id="KW-1185">Reference proteome</keyword>
<reference evidence="6 7" key="1">
    <citation type="journal article" date="2016" name="Mol. Biol. Evol.">
        <title>Comparative Genomics of Early-Diverging Mushroom-Forming Fungi Provides Insights into the Origins of Lignocellulose Decay Capabilities.</title>
        <authorList>
            <person name="Nagy L.G."/>
            <person name="Riley R."/>
            <person name="Tritt A."/>
            <person name="Adam C."/>
            <person name="Daum C."/>
            <person name="Floudas D."/>
            <person name="Sun H."/>
            <person name="Yadav J.S."/>
            <person name="Pangilinan J."/>
            <person name="Larsson K.H."/>
            <person name="Matsuura K."/>
            <person name="Barry K."/>
            <person name="Labutti K."/>
            <person name="Kuo R."/>
            <person name="Ohm R.A."/>
            <person name="Bhattacharya S.S."/>
            <person name="Shirouzu T."/>
            <person name="Yoshinaga Y."/>
            <person name="Martin F.M."/>
            <person name="Grigoriev I.V."/>
            <person name="Hibbett D.S."/>
        </authorList>
    </citation>
    <scope>NUCLEOTIDE SEQUENCE [LARGE SCALE GENOMIC DNA]</scope>
    <source>
        <strain evidence="6 7">HHB9708</strain>
    </source>
</reference>
<evidence type="ECO:0000256" key="2">
    <source>
        <dbReference type="ARBA" id="ARBA00023242"/>
    </source>
</evidence>
<dbReference type="InterPro" id="IPR009072">
    <property type="entry name" value="Histone-fold"/>
</dbReference>
<feature type="compositionally biased region" description="Acidic residues" evidence="5">
    <location>
        <begin position="195"/>
        <end position="239"/>
    </location>
</feature>
<dbReference type="GO" id="GO:0046982">
    <property type="term" value="F:protein heterodimerization activity"/>
    <property type="evidence" value="ECO:0007669"/>
    <property type="project" value="InterPro"/>
</dbReference>
<accession>A0A164WST9</accession>
<dbReference type="Gene3D" id="1.10.20.10">
    <property type="entry name" value="Histone, subunit A"/>
    <property type="match status" value="1"/>
</dbReference>
<evidence type="ECO:0000256" key="3">
    <source>
        <dbReference type="ARBA" id="ARBA00039775"/>
    </source>
</evidence>
<dbReference type="GO" id="GO:0006974">
    <property type="term" value="P:DNA damage response"/>
    <property type="evidence" value="ECO:0007669"/>
    <property type="project" value="TreeGrafter"/>
</dbReference>
<keyword evidence="2" id="KW-0539">Nucleus</keyword>
<dbReference type="InterPro" id="IPR051377">
    <property type="entry name" value="DNA_Pol-Epsilon_Subunit"/>
</dbReference>
<dbReference type="GO" id="GO:0031507">
    <property type="term" value="P:heterochromatin formation"/>
    <property type="evidence" value="ECO:0007669"/>
    <property type="project" value="TreeGrafter"/>
</dbReference>
<feature type="compositionally biased region" description="Acidic residues" evidence="5">
    <location>
        <begin position="252"/>
        <end position="261"/>
    </location>
</feature>
<evidence type="ECO:0000256" key="1">
    <source>
        <dbReference type="ARBA" id="ARBA00004123"/>
    </source>
</evidence>
<evidence type="ECO:0000256" key="4">
    <source>
        <dbReference type="ARBA" id="ARBA00042096"/>
    </source>
</evidence>
<comment type="subcellular location">
    <subcellularLocation>
        <location evidence="1">Nucleus</location>
    </subcellularLocation>
</comment>
<dbReference type="PANTHER" id="PTHR46172">
    <property type="entry name" value="DNA POLYMERASE EPSILON SUBUNIT 3"/>
    <property type="match status" value="1"/>
</dbReference>
<gene>
    <name evidence="6" type="ORF">SISNIDRAFT_484179</name>
</gene>
<feature type="compositionally biased region" description="Low complexity" evidence="5">
    <location>
        <begin position="7"/>
        <end position="24"/>
    </location>
</feature>
<feature type="region of interest" description="Disordered" evidence="5">
    <location>
        <begin position="1"/>
        <end position="25"/>
    </location>
</feature>